<sequence length="304" mass="33736">MEVDASHSALATIAEPPRTPSPPVTPLSPSTTVDNQHTFPQSQPLYTASPGIIPARPVVLDNSPRVKCRREDAELSCSLQNYEYNNQYAFQHSLDCNLCRSFRRHLDHDMACFPHRFHDAWSSSDAYLGGLQDTAHTAGRLAGFQDAQRKFDSILQISEDHYSCQLASLDQELAAVRAQLGDARLVPFPHQGAPEFPPHLNSQGLVPREPHSLFHTTMNPRGFRDDAFSPRDAFHVAVTAPPTHRRGPTNPNDLYEQVDGQPLDSDGMRRVRSGHATLSRAPFPAIRCTLQSPTDPHGLHMDST</sequence>
<gene>
    <name evidence="2" type="ORF">BD410DRAFT_846261</name>
</gene>
<evidence type="ECO:0000313" key="2">
    <source>
        <dbReference type="EMBL" id="TDL14199.1"/>
    </source>
</evidence>
<dbReference type="VEuPathDB" id="FungiDB:BD410DRAFT_846261"/>
<dbReference type="AlphaFoldDB" id="A0A4Y7PI27"/>
<name>A0A4Y7PI27_9AGAM</name>
<keyword evidence="3" id="KW-1185">Reference proteome</keyword>
<proteinExistence type="predicted"/>
<organism evidence="2 3">
    <name type="scientific">Rickenella mellea</name>
    <dbReference type="NCBI Taxonomy" id="50990"/>
    <lineage>
        <taxon>Eukaryota</taxon>
        <taxon>Fungi</taxon>
        <taxon>Dikarya</taxon>
        <taxon>Basidiomycota</taxon>
        <taxon>Agaricomycotina</taxon>
        <taxon>Agaricomycetes</taxon>
        <taxon>Hymenochaetales</taxon>
        <taxon>Rickenellaceae</taxon>
        <taxon>Rickenella</taxon>
    </lineage>
</organism>
<feature type="compositionally biased region" description="Polar residues" evidence="1">
    <location>
        <begin position="33"/>
        <end position="46"/>
    </location>
</feature>
<feature type="compositionally biased region" description="Pro residues" evidence="1">
    <location>
        <begin position="17"/>
        <end position="26"/>
    </location>
</feature>
<evidence type="ECO:0000313" key="3">
    <source>
        <dbReference type="Proteomes" id="UP000294933"/>
    </source>
</evidence>
<accession>A0A4Y7PI27</accession>
<dbReference type="Proteomes" id="UP000294933">
    <property type="component" value="Unassembled WGS sequence"/>
</dbReference>
<evidence type="ECO:0000256" key="1">
    <source>
        <dbReference type="SAM" id="MobiDB-lite"/>
    </source>
</evidence>
<protein>
    <submittedName>
        <fullName evidence="2">Uncharacterized protein</fullName>
    </submittedName>
</protein>
<dbReference type="EMBL" id="ML170374">
    <property type="protein sequence ID" value="TDL14199.1"/>
    <property type="molecule type" value="Genomic_DNA"/>
</dbReference>
<feature type="region of interest" description="Disordered" evidence="1">
    <location>
        <begin position="1"/>
        <end position="50"/>
    </location>
</feature>
<reference evidence="2 3" key="1">
    <citation type="submission" date="2018-06" db="EMBL/GenBank/DDBJ databases">
        <title>A transcriptomic atlas of mushroom development highlights an independent origin of complex multicellularity.</title>
        <authorList>
            <consortium name="DOE Joint Genome Institute"/>
            <person name="Krizsan K."/>
            <person name="Almasi E."/>
            <person name="Merenyi Z."/>
            <person name="Sahu N."/>
            <person name="Viragh M."/>
            <person name="Koszo T."/>
            <person name="Mondo S."/>
            <person name="Kiss B."/>
            <person name="Balint B."/>
            <person name="Kues U."/>
            <person name="Barry K."/>
            <person name="Hegedus J.C."/>
            <person name="Henrissat B."/>
            <person name="Johnson J."/>
            <person name="Lipzen A."/>
            <person name="Ohm R."/>
            <person name="Nagy I."/>
            <person name="Pangilinan J."/>
            <person name="Yan J."/>
            <person name="Xiong Y."/>
            <person name="Grigoriev I.V."/>
            <person name="Hibbett D.S."/>
            <person name="Nagy L.G."/>
        </authorList>
    </citation>
    <scope>NUCLEOTIDE SEQUENCE [LARGE SCALE GENOMIC DNA]</scope>
    <source>
        <strain evidence="2 3">SZMC22713</strain>
    </source>
</reference>